<evidence type="ECO:0000256" key="3">
    <source>
        <dbReference type="ARBA" id="ARBA00022824"/>
    </source>
</evidence>
<dbReference type="Proteomes" id="UP001140453">
    <property type="component" value="Unassembled WGS sequence"/>
</dbReference>
<evidence type="ECO:0000256" key="4">
    <source>
        <dbReference type="ARBA" id="ARBA00022989"/>
    </source>
</evidence>
<evidence type="ECO:0000313" key="8">
    <source>
        <dbReference type="Proteomes" id="UP001140453"/>
    </source>
</evidence>
<evidence type="ECO:0000256" key="5">
    <source>
        <dbReference type="ARBA" id="ARBA00023136"/>
    </source>
</evidence>
<dbReference type="InterPro" id="IPR024512">
    <property type="entry name" value="Ser_palmitoyltrfase_ssu-like"/>
</dbReference>
<keyword evidence="3" id="KW-0256">Endoplasmic reticulum</keyword>
<dbReference type="AlphaFoldDB" id="A0A9W8YNR1"/>
<proteinExistence type="predicted"/>
<evidence type="ECO:0000256" key="6">
    <source>
        <dbReference type="SAM" id="Phobius"/>
    </source>
</evidence>
<comment type="caution">
    <text evidence="7">The sequence shown here is derived from an EMBL/GenBank/DDBJ whole genome shotgun (WGS) entry which is preliminary data.</text>
</comment>
<dbReference type="OrthoDB" id="202672at2759"/>
<evidence type="ECO:0000256" key="1">
    <source>
        <dbReference type="ARBA" id="ARBA00004477"/>
    </source>
</evidence>
<keyword evidence="8" id="KW-1185">Reference proteome</keyword>
<keyword evidence="4 6" id="KW-1133">Transmembrane helix</keyword>
<gene>
    <name evidence="7" type="ORF">N0V93_006723</name>
</gene>
<evidence type="ECO:0000256" key="2">
    <source>
        <dbReference type="ARBA" id="ARBA00022692"/>
    </source>
</evidence>
<keyword evidence="2 6" id="KW-0812">Transmembrane</keyword>
<dbReference type="EMBL" id="JAPEVB010000004">
    <property type="protein sequence ID" value="KAJ4389258.1"/>
    <property type="molecule type" value="Genomic_DNA"/>
</dbReference>
<protein>
    <submittedName>
        <fullName evidence="7">Uncharacterized protein</fullName>
    </submittedName>
</protein>
<organism evidence="7 8">
    <name type="scientific">Gnomoniopsis smithogilvyi</name>
    <dbReference type="NCBI Taxonomy" id="1191159"/>
    <lineage>
        <taxon>Eukaryota</taxon>
        <taxon>Fungi</taxon>
        <taxon>Dikarya</taxon>
        <taxon>Ascomycota</taxon>
        <taxon>Pezizomycotina</taxon>
        <taxon>Sordariomycetes</taxon>
        <taxon>Sordariomycetidae</taxon>
        <taxon>Diaporthales</taxon>
        <taxon>Gnomoniaceae</taxon>
        <taxon>Gnomoniopsis</taxon>
    </lineage>
</organism>
<keyword evidence="5 6" id="KW-0472">Membrane</keyword>
<feature type="transmembrane region" description="Helical" evidence="6">
    <location>
        <begin position="33"/>
        <end position="54"/>
    </location>
</feature>
<name>A0A9W8YNR1_9PEZI</name>
<evidence type="ECO:0000313" key="7">
    <source>
        <dbReference type="EMBL" id="KAJ4389258.1"/>
    </source>
</evidence>
<dbReference type="GO" id="GO:0005789">
    <property type="term" value="C:endoplasmic reticulum membrane"/>
    <property type="evidence" value="ECO:0007669"/>
    <property type="project" value="UniProtKB-SubCell"/>
</dbReference>
<comment type="subcellular location">
    <subcellularLocation>
        <location evidence="1">Endoplasmic reticulum membrane</location>
        <topology evidence="1">Multi-pass membrane protein</topology>
    </subcellularLocation>
</comment>
<accession>A0A9W8YNR1</accession>
<reference evidence="7" key="1">
    <citation type="submission" date="2022-10" db="EMBL/GenBank/DDBJ databases">
        <title>Tapping the CABI collections for fungal endophytes: first genome assemblies for Collariella, Neodidymelliopsis, Ascochyta clinopodiicola, Didymella pomorum, Didymosphaeria variabile, Neocosmospora piperis and Neocucurbitaria cava.</title>
        <authorList>
            <person name="Hill R."/>
        </authorList>
    </citation>
    <scope>NUCLEOTIDE SEQUENCE</scope>
    <source>
        <strain evidence="7">IMI 355082</strain>
    </source>
</reference>
<sequence>MASKGSFTKWLQLKIYQVEVTWCVYIFTPLEKFIFWSIVFLLFSLTALATILYLPHHIMFLVGRAWFYIHGDSALEVAKETAQTLLQHAASTTKMGAAETARAVGRYVADEVASGKVEL</sequence>
<dbReference type="Pfam" id="PF11779">
    <property type="entry name" value="SPT_ssu-like"/>
    <property type="match status" value="1"/>
</dbReference>